<sequence>MLATIHYRLCQSFDILQATIVRIAFCAHNLVATYFLYDDVKDYWCLLNSCGTIFILIELVVTIIERQGHEPKWLSPSFLIFILASMPCLWLLEMRRVDVRRTNYYTNSNRTDPASSNQVTIRMGNDELYPSQVLPYEDILKKLRVNVDLHTKTMALELSLLFLIIVGRWVLPKGVTSRSNLSQLLLVYMSIASDIVDLLAILNEDHVLTSQRMLLATLVVLSWSLLQFATNVSAVGKTSRSANLDSFRQVLKKRRRRRMFLLYPMQRLFENDAWYLYELNLMSCSATQLALRLVAVIKFEVRSYSTLFFTCKNAIILFLQFYRLVAVLTEHDNYDVGSLYQTAANTDPRIRTIASSVKTKNDSSSKLSIQDMSLAM</sequence>
<dbReference type="AlphaFoldDB" id="A0A815J787"/>
<keyword evidence="1" id="KW-1133">Transmembrane helix</keyword>
<keyword evidence="1" id="KW-0472">Membrane</keyword>
<organism evidence="2 3">
    <name type="scientific">Adineta ricciae</name>
    <name type="common">Rotifer</name>
    <dbReference type="NCBI Taxonomy" id="249248"/>
    <lineage>
        <taxon>Eukaryota</taxon>
        <taxon>Metazoa</taxon>
        <taxon>Spiralia</taxon>
        <taxon>Gnathifera</taxon>
        <taxon>Rotifera</taxon>
        <taxon>Eurotatoria</taxon>
        <taxon>Bdelloidea</taxon>
        <taxon>Adinetida</taxon>
        <taxon>Adinetidae</taxon>
        <taxon>Adineta</taxon>
    </lineage>
</organism>
<comment type="caution">
    <text evidence="2">The sequence shown here is derived from an EMBL/GenBank/DDBJ whole genome shotgun (WGS) entry which is preliminary data.</text>
</comment>
<feature type="transmembrane region" description="Helical" evidence="1">
    <location>
        <begin position="214"/>
        <end position="236"/>
    </location>
</feature>
<dbReference type="EMBL" id="CAJNOR010003092">
    <property type="protein sequence ID" value="CAF1376675.1"/>
    <property type="molecule type" value="Genomic_DNA"/>
</dbReference>
<evidence type="ECO:0000313" key="3">
    <source>
        <dbReference type="Proteomes" id="UP000663828"/>
    </source>
</evidence>
<name>A0A815J787_ADIRI</name>
<proteinExistence type="predicted"/>
<feature type="transmembrane region" description="Helical" evidence="1">
    <location>
        <begin position="73"/>
        <end position="92"/>
    </location>
</feature>
<feature type="transmembrane region" description="Helical" evidence="1">
    <location>
        <begin position="15"/>
        <end position="36"/>
    </location>
</feature>
<feature type="transmembrane region" description="Helical" evidence="1">
    <location>
        <begin position="154"/>
        <end position="171"/>
    </location>
</feature>
<dbReference type="PANTHER" id="PTHR22168:SF3">
    <property type="entry name" value="TRANSMEMBRANE PROTEIN 26"/>
    <property type="match status" value="1"/>
</dbReference>
<dbReference type="Pfam" id="PF09772">
    <property type="entry name" value="Tmem26"/>
    <property type="match status" value="1"/>
</dbReference>
<evidence type="ECO:0000256" key="1">
    <source>
        <dbReference type="SAM" id="Phobius"/>
    </source>
</evidence>
<gene>
    <name evidence="2" type="ORF">XAT740_LOCUS32843</name>
</gene>
<accession>A0A815J787</accession>
<protein>
    <recommendedName>
        <fullName evidence="4">Transmembrane protein 26</fullName>
    </recommendedName>
</protein>
<dbReference type="Proteomes" id="UP000663828">
    <property type="component" value="Unassembled WGS sequence"/>
</dbReference>
<evidence type="ECO:0000313" key="2">
    <source>
        <dbReference type="EMBL" id="CAF1376675.1"/>
    </source>
</evidence>
<reference evidence="2" key="1">
    <citation type="submission" date="2021-02" db="EMBL/GenBank/DDBJ databases">
        <authorList>
            <person name="Nowell W R."/>
        </authorList>
    </citation>
    <scope>NUCLEOTIDE SEQUENCE</scope>
</reference>
<feature type="transmembrane region" description="Helical" evidence="1">
    <location>
        <begin position="43"/>
        <end position="61"/>
    </location>
</feature>
<evidence type="ECO:0008006" key="4">
    <source>
        <dbReference type="Google" id="ProtNLM"/>
    </source>
</evidence>
<keyword evidence="3" id="KW-1185">Reference proteome</keyword>
<dbReference type="PANTHER" id="PTHR22168">
    <property type="entry name" value="TMEM26 PROTEIN"/>
    <property type="match status" value="1"/>
</dbReference>
<keyword evidence="1" id="KW-0812">Transmembrane</keyword>
<dbReference type="InterPro" id="IPR019169">
    <property type="entry name" value="Transmembrane_26"/>
</dbReference>